<dbReference type="PANTHER" id="PTHR30435">
    <property type="entry name" value="FLAGELLAR PROTEIN"/>
    <property type="match status" value="1"/>
</dbReference>
<dbReference type="OrthoDB" id="9794148at2"/>
<dbReference type="RefSeq" id="WP_146658712.1">
    <property type="nucleotide sequence ID" value="NZ_CP019791.1"/>
</dbReference>
<evidence type="ECO:0000313" key="5">
    <source>
        <dbReference type="EMBL" id="AQT66892.1"/>
    </source>
</evidence>
<evidence type="ECO:0000256" key="2">
    <source>
        <dbReference type="ARBA" id="ARBA00009677"/>
    </source>
</evidence>
<comment type="similarity">
    <text evidence="2">Belongs to the flagella basal body rod proteins family.</text>
</comment>
<accession>A0A1U9NG35</accession>
<evidence type="ECO:0000256" key="3">
    <source>
        <dbReference type="ARBA" id="ARBA00023143"/>
    </source>
</evidence>
<evidence type="ECO:0000256" key="1">
    <source>
        <dbReference type="ARBA" id="ARBA00004117"/>
    </source>
</evidence>
<keyword evidence="6" id="KW-1185">Reference proteome</keyword>
<protein>
    <submittedName>
        <fullName evidence="5">Putative proximal rod protein</fullName>
    </submittedName>
</protein>
<dbReference type="Pfam" id="PF06429">
    <property type="entry name" value="Flg_bbr_C"/>
    <property type="match status" value="1"/>
</dbReference>
<dbReference type="GO" id="GO:0071978">
    <property type="term" value="P:bacterial-type flagellum-dependent swarming motility"/>
    <property type="evidence" value="ECO:0007669"/>
    <property type="project" value="TreeGrafter"/>
</dbReference>
<dbReference type="EMBL" id="CP019791">
    <property type="protein sequence ID" value="AQT66892.1"/>
    <property type="molecule type" value="Genomic_DNA"/>
</dbReference>
<keyword evidence="3" id="KW-0975">Bacterial flagellum</keyword>
<organism evidence="5 6">
    <name type="scientific">Anaerohalosphaera lusitana</name>
    <dbReference type="NCBI Taxonomy" id="1936003"/>
    <lineage>
        <taxon>Bacteria</taxon>
        <taxon>Pseudomonadati</taxon>
        <taxon>Planctomycetota</taxon>
        <taxon>Phycisphaerae</taxon>
        <taxon>Sedimentisphaerales</taxon>
        <taxon>Anaerohalosphaeraceae</taxon>
        <taxon>Anaerohalosphaera</taxon>
    </lineage>
</organism>
<dbReference type="KEGG" id="alus:STSP2_00030"/>
<proteinExistence type="inferred from homology"/>
<dbReference type="InterPro" id="IPR010930">
    <property type="entry name" value="Flg_bb/hook_C_dom"/>
</dbReference>
<dbReference type="STRING" id="1936003.STSP2_00030"/>
<gene>
    <name evidence="5" type="primary">flgC</name>
    <name evidence="5" type="ORF">STSP2_00030</name>
</gene>
<dbReference type="PANTHER" id="PTHR30435:SF2">
    <property type="entry name" value="FLAGELLAR BASAL-BODY ROD PROTEIN FLGC"/>
    <property type="match status" value="1"/>
</dbReference>
<dbReference type="GO" id="GO:0009425">
    <property type="term" value="C:bacterial-type flagellum basal body"/>
    <property type="evidence" value="ECO:0007669"/>
    <property type="project" value="UniProtKB-SubCell"/>
</dbReference>
<dbReference type="Proteomes" id="UP000189674">
    <property type="component" value="Chromosome"/>
</dbReference>
<dbReference type="AlphaFoldDB" id="A0A1U9NG35"/>
<evidence type="ECO:0000313" key="6">
    <source>
        <dbReference type="Proteomes" id="UP000189674"/>
    </source>
</evidence>
<feature type="domain" description="Flagellar basal-body/hook protein C-terminal" evidence="4">
    <location>
        <begin position="88"/>
        <end position="131"/>
    </location>
</feature>
<evidence type="ECO:0000259" key="4">
    <source>
        <dbReference type="Pfam" id="PF06429"/>
    </source>
</evidence>
<name>A0A1U9NG35_9BACT</name>
<reference evidence="6" key="1">
    <citation type="submission" date="2017-02" db="EMBL/GenBank/DDBJ databases">
        <title>Comparative genomics and description of representatives of a novel lineage of planctomycetes thriving in anoxic sediments.</title>
        <authorList>
            <person name="Spring S."/>
            <person name="Bunk B."/>
            <person name="Sproer C."/>
        </authorList>
    </citation>
    <scope>NUCLEOTIDE SEQUENCE [LARGE SCALE GENOMIC DNA]</scope>
    <source>
        <strain evidence="6">ST-NAGAB-D1</strain>
    </source>
</reference>
<comment type="subcellular location">
    <subcellularLocation>
        <location evidence="1">Bacterial flagellum basal body</location>
    </subcellularLocation>
</comment>
<sequence length="134" mass="14489">MPVEKMFDSLDIAVSGIKAQDRSIKSIFSNVANSRTVDAGSGKPYRRVEAILKAQADGLSGVEVSEMAEDMSDFTEILAPGHPNADAKGFLSMPNVNLPVEIMNLGLASRAYQANAAVLKRYQDMVNTSLELLR</sequence>